<protein>
    <recommendedName>
        <fullName evidence="4">DUF1573 domain-containing protein</fullName>
    </recommendedName>
</protein>
<dbReference type="KEGG" id="csal:NBC122_00512"/>
<dbReference type="InterPro" id="IPR011467">
    <property type="entry name" value="DUF1573"/>
</dbReference>
<dbReference type="Proteomes" id="UP000294419">
    <property type="component" value="Chromosome"/>
</dbReference>
<dbReference type="Gene3D" id="2.60.40.10">
    <property type="entry name" value="Immunoglobulins"/>
    <property type="match status" value="1"/>
</dbReference>
<dbReference type="OrthoDB" id="826619at2"/>
<dbReference type="InterPro" id="IPR013783">
    <property type="entry name" value="Ig-like_fold"/>
</dbReference>
<keyword evidence="1" id="KW-0732">Signal</keyword>
<name>A0A4P6ZCY1_9FLAO</name>
<gene>
    <name evidence="2" type="ORF">NBC122_00512</name>
</gene>
<dbReference type="AlphaFoldDB" id="A0A4P6ZCY1"/>
<evidence type="ECO:0008006" key="4">
    <source>
        <dbReference type="Google" id="ProtNLM"/>
    </source>
</evidence>
<keyword evidence="3" id="KW-1185">Reference proteome</keyword>
<feature type="signal peptide" evidence="1">
    <location>
        <begin position="1"/>
        <end position="19"/>
    </location>
</feature>
<proteinExistence type="predicted"/>
<dbReference type="PANTHER" id="PTHR37833:SF1">
    <property type="entry name" value="SIGNAL PEPTIDE PROTEIN"/>
    <property type="match status" value="1"/>
</dbReference>
<sequence>MKKIFAGLFLAGTFALASAQTISFDKTVYEYGNVPVGADGHRIFIIKNTGDKPLIISRTQASCGCTTPEVTKDPIMPGKTAELKVGYDTKIVGPFTKIIEVYSNDAENSRSVITIKGNVGEASATIAPQTAIKTEAKLMSTPQTMKVAPAAKKATAKKLQAL</sequence>
<accession>A0A4P6ZCY1</accession>
<evidence type="ECO:0000256" key="1">
    <source>
        <dbReference type="SAM" id="SignalP"/>
    </source>
</evidence>
<organism evidence="2 3">
    <name type="scientific">Chryseobacterium salivictor</name>
    <dbReference type="NCBI Taxonomy" id="2547600"/>
    <lineage>
        <taxon>Bacteria</taxon>
        <taxon>Pseudomonadati</taxon>
        <taxon>Bacteroidota</taxon>
        <taxon>Flavobacteriia</taxon>
        <taxon>Flavobacteriales</taxon>
        <taxon>Weeksellaceae</taxon>
        <taxon>Chryseobacterium group</taxon>
        <taxon>Chryseobacterium</taxon>
    </lineage>
</organism>
<reference evidence="2 3" key="1">
    <citation type="submission" date="2019-03" db="EMBL/GenBank/DDBJ databases">
        <authorList>
            <person name="Kim H."/>
            <person name="Yu S.-M."/>
        </authorList>
    </citation>
    <scope>NUCLEOTIDE SEQUENCE [LARGE SCALE GENOMIC DNA]</scope>
    <source>
        <strain evidence="2 3">NBC122</strain>
    </source>
</reference>
<dbReference type="RefSeq" id="WP_133438871.1">
    <property type="nucleotide sequence ID" value="NZ_CP037954.1"/>
</dbReference>
<feature type="chain" id="PRO_5020237215" description="DUF1573 domain-containing protein" evidence="1">
    <location>
        <begin position="20"/>
        <end position="162"/>
    </location>
</feature>
<dbReference type="PANTHER" id="PTHR37833">
    <property type="entry name" value="LIPOPROTEIN-RELATED"/>
    <property type="match status" value="1"/>
</dbReference>
<evidence type="ECO:0000313" key="2">
    <source>
        <dbReference type="EMBL" id="QBO57361.1"/>
    </source>
</evidence>
<evidence type="ECO:0000313" key="3">
    <source>
        <dbReference type="Proteomes" id="UP000294419"/>
    </source>
</evidence>
<dbReference type="Pfam" id="PF07610">
    <property type="entry name" value="DUF1573"/>
    <property type="match status" value="1"/>
</dbReference>
<dbReference type="EMBL" id="CP037954">
    <property type="protein sequence ID" value="QBO57361.1"/>
    <property type="molecule type" value="Genomic_DNA"/>
</dbReference>